<keyword evidence="6" id="KW-1185">Reference proteome</keyword>
<feature type="domain" description="HIT" evidence="4">
    <location>
        <begin position="11"/>
        <end position="114"/>
    </location>
</feature>
<dbReference type="InterPro" id="IPR039384">
    <property type="entry name" value="HINT"/>
</dbReference>
<dbReference type="SUPFAM" id="SSF54197">
    <property type="entry name" value="HIT-like"/>
    <property type="match status" value="1"/>
</dbReference>
<organism evidence="5 6">
    <name type="scientific">Gymnopilus junonius</name>
    <name type="common">Spectacular rustgill mushroom</name>
    <name type="synonym">Gymnopilus spectabilis subsp. junonius</name>
    <dbReference type="NCBI Taxonomy" id="109634"/>
    <lineage>
        <taxon>Eukaryota</taxon>
        <taxon>Fungi</taxon>
        <taxon>Dikarya</taxon>
        <taxon>Basidiomycota</taxon>
        <taxon>Agaricomycotina</taxon>
        <taxon>Agaricomycetes</taxon>
        <taxon>Agaricomycetidae</taxon>
        <taxon>Agaricales</taxon>
        <taxon>Agaricineae</taxon>
        <taxon>Hymenogastraceae</taxon>
        <taxon>Gymnopilus</taxon>
    </lineage>
</organism>
<dbReference type="PROSITE" id="PS51084">
    <property type="entry name" value="HIT_2"/>
    <property type="match status" value="1"/>
</dbReference>
<feature type="active site" description="Tele-AMP-histidine intermediate" evidence="1">
    <location>
        <position position="101"/>
    </location>
</feature>
<dbReference type="EMBL" id="JADNYJ010000116">
    <property type="protein sequence ID" value="KAF8883337.1"/>
    <property type="molecule type" value="Genomic_DNA"/>
</dbReference>
<dbReference type="GO" id="GO:0003824">
    <property type="term" value="F:catalytic activity"/>
    <property type="evidence" value="ECO:0007669"/>
    <property type="project" value="InterPro"/>
</dbReference>
<sequence>MASYHVDESCIFCLIVQGKIPSFKVFETEKSLAFLDINPVSEGHTLVISKYHGEKILDLPDEYLADIGPILKKVAKAIGAEQFNVIQNNGKMAMQHVDHVHFHIVPKPSPTEGLVINEEVNWPVKKVTKEELAKTAERLISALNEAH</sequence>
<evidence type="ECO:0000313" key="6">
    <source>
        <dbReference type="Proteomes" id="UP000724874"/>
    </source>
</evidence>
<reference evidence="5" key="1">
    <citation type="submission" date="2020-11" db="EMBL/GenBank/DDBJ databases">
        <authorList>
            <consortium name="DOE Joint Genome Institute"/>
            <person name="Ahrendt S."/>
            <person name="Riley R."/>
            <person name="Andreopoulos W."/>
            <person name="LaButti K."/>
            <person name="Pangilinan J."/>
            <person name="Ruiz-duenas F.J."/>
            <person name="Barrasa J.M."/>
            <person name="Sanchez-Garcia M."/>
            <person name="Camarero S."/>
            <person name="Miyauchi S."/>
            <person name="Serrano A."/>
            <person name="Linde D."/>
            <person name="Babiker R."/>
            <person name="Drula E."/>
            <person name="Ayuso-Fernandez I."/>
            <person name="Pacheco R."/>
            <person name="Padilla G."/>
            <person name="Ferreira P."/>
            <person name="Barriuso J."/>
            <person name="Kellner H."/>
            <person name="Castanera R."/>
            <person name="Alfaro M."/>
            <person name="Ramirez L."/>
            <person name="Pisabarro A.G."/>
            <person name="Kuo A."/>
            <person name="Tritt A."/>
            <person name="Lipzen A."/>
            <person name="He G."/>
            <person name="Yan M."/>
            <person name="Ng V."/>
            <person name="Cullen D."/>
            <person name="Martin F."/>
            <person name="Rosso M.-N."/>
            <person name="Henrissat B."/>
            <person name="Hibbett D."/>
            <person name="Martinez A.T."/>
            <person name="Grigoriev I.V."/>
        </authorList>
    </citation>
    <scope>NUCLEOTIDE SEQUENCE</scope>
    <source>
        <strain evidence="5">AH 44721</strain>
    </source>
</reference>
<dbReference type="InterPro" id="IPR001310">
    <property type="entry name" value="Histidine_triad_HIT"/>
</dbReference>
<name>A0A9P5ND83_GYMJU</name>
<dbReference type="Proteomes" id="UP000724874">
    <property type="component" value="Unassembled WGS sequence"/>
</dbReference>
<dbReference type="PANTHER" id="PTHR46648">
    <property type="entry name" value="HIT FAMILY PROTEIN 1"/>
    <property type="match status" value="1"/>
</dbReference>
<dbReference type="PROSITE" id="PS00892">
    <property type="entry name" value="HIT_1"/>
    <property type="match status" value="1"/>
</dbReference>
<evidence type="ECO:0000256" key="2">
    <source>
        <dbReference type="PIRSR" id="PIRSR601310-3"/>
    </source>
</evidence>
<dbReference type="OrthoDB" id="672793at2759"/>
<dbReference type="InterPro" id="IPR036265">
    <property type="entry name" value="HIT-like_sf"/>
</dbReference>
<evidence type="ECO:0000256" key="3">
    <source>
        <dbReference type="PROSITE-ProRule" id="PRU00464"/>
    </source>
</evidence>
<dbReference type="PRINTS" id="PR00332">
    <property type="entry name" value="HISTRIAD"/>
</dbReference>
<dbReference type="CDD" id="cd01277">
    <property type="entry name" value="HINT_subgroup"/>
    <property type="match status" value="1"/>
</dbReference>
<dbReference type="Pfam" id="PF01230">
    <property type="entry name" value="HIT"/>
    <property type="match status" value="1"/>
</dbReference>
<dbReference type="GO" id="GO:0009117">
    <property type="term" value="P:nucleotide metabolic process"/>
    <property type="evidence" value="ECO:0007669"/>
    <property type="project" value="TreeGrafter"/>
</dbReference>
<evidence type="ECO:0000259" key="4">
    <source>
        <dbReference type="PROSITE" id="PS51084"/>
    </source>
</evidence>
<comment type="caution">
    <text evidence="5">The sequence shown here is derived from an EMBL/GenBank/DDBJ whole genome shotgun (WGS) entry which is preliminary data.</text>
</comment>
<evidence type="ECO:0000256" key="1">
    <source>
        <dbReference type="PIRSR" id="PIRSR601310-1"/>
    </source>
</evidence>
<accession>A0A9P5ND83</accession>
<dbReference type="PANTHER" id="PTHR46648:SF1">
    <property type="entry name" value="ADENOSINE 5'-MONOPHOSPHORAMIDASE HNT1"/>
    <property type="match status" value="1"/>
</dbReference>
<gene>
    <name evidence="5" type="ORF">CPB84DRAFT_1790124</name>
</gene>
<proteinExistence type="predicted"/>
<evidence type="ECO:0000313" key="5">
    <source>
        <dbReference type="EMBL" id="KAF8883337.1"/>
    </source>
</evidence>
<dbReference type="AlphaFoldDB" id="A0A9P5ND83"/>
<feature type="short sequence motif" description="Histidine triad motif" evidence="2 3">
    <location>
        <begin position="99"/>
        <end position="103"/>
    </location>
</feature>
<protein>
    <submittedName>
        <fullName evidence="5">HIT-like protein</fullName>
    </submittedName>
</protein>
<dbReference type="Gene3D" id="3.30.428.10">
    <property type="entry name" value="HIT-like"/>
    <property type="match status" value="1"/>
</dbReference>
<dbReference type="InterPro" id="IPR011146">
    <property type="entry name" value="HIT-like"/>
</dbReference>
<dbReference type="InterPro" id="IPR019808">
    <property type="entry name" value="Histidine_triad_CS"/>
</dbReference>